<feature type="signal peptide" evidence="2">
    <location>
        <begin position="1"/>
        <end position="28"/>
    </location>
</feature>
<dbReference type="Proteomes" id="UP000078200">
    <property type="component" value="Unassembled WGS sequence"/>
</dbReference>
<evidence type="ECO:0000313" key="3">
    <source>
        <dbReference type="EnsemblMetazoa" id="GAUT024694-PA"/>
    </source>
</evidence>
<protein>
    <submittedName>
        <fullName evidence="3">Uncharacterized protein</fullName>
    </submittedName>
</protein>
<dbReference type="VEuPathDB" id="VectorBase:GAUT024694"/>
<evidence type="ECO:0000313" key="4">
    <source>
        <dbReference type="Proteomes" id="UP000078200"/>
    </source>
</evidence>
<evidence type="ECO:0000256" key="1">
    <source>
        <dbReference type="SAM" id="MobiDB-lite"/>
    </source>
</evidence>
<dbReference type="EnsemblMetazoa" id="GAUT024694-RA">
    <property type="protein sequence ID" value="GAUT024694-PA"/>
    <property type="gene ID" value="GAUT024694"/>
</dbReference>
<name>A0A1A9V3M5_GLOAU</name>
<feature type="chain" id="PRO_5008399003" evidence="2">
    <location>
        <begin position="29"/>
        <end position="179"/>
    </location>
</feature>
<organism evidence="3 4">
    <name type="scientific">Glossina austeni</name>
    <name type="common">Savannah tsetse fly</name>
    <dbReference type="NCBI Taxonomy" id="7395"/>
    <lineage>
        <taxon>Eukaryota</taxon>
        <taxon>Metazoa</taxon>
        <taxon>Ecdysozoa</taxon>
        <taxon>Arthropoda</taxon>
        <taxon>Hexapoda</taxon>
        <taxon>Insecta</taxon>
        <taxon>Pterygota</taxon>
        <taxon>Neoptera</taxon>
        <taxon>Endopterygota</taxon>
        <taxon>Diptera</taxon>
        <taxon>Brachycera</taxon>
        <taxon>Muscomorpha</taxon>
        <taxon>Hippoboscoidea</taxon>
        <taxon>Glossinidae</taxon>
        <taxon>Glossina</taxon>
    </lineage>
</organism>
<evidence type="ECO:0000256" key="2">
    <source>
        <dbReference type="SAM" id="SignalP"/>
    </source>
</evidence>
<accession>A0A1A9V3M5</accession>
<keyword evidence="2" id="KW-0732">Signal</keyword>
<proteinExistence type="predicted"/>
<feature type="region of interest" description="Disordered" evidence="1">
    <location>
        <begin position="40"/>
        <end position="83"/>
    </location>
</feature>
<feature type="compositionally biased region" description="Pro residues" evidence="1">
    <location>
        <begin position="49"/>
        <end position="76"/>
    </location>
</feature>
<sequence>MGCLGSLLWLLLELDFWFLTSLLWPNNAFKVVVQKTTKKKAPSPTSLSPVPPPPPPPPPSPSSSPSPSPSPPPPLQPSLSTKSNRYSEKEIVVADDFHVHNDNWLRRLIDTTTEGQDTEIMALENFFMQLIFTFVARQELYGVESMGKSRCHCHRPQHYHYHDFDHNQQPLLLHYEGDI</sequence>
<reference evidence="3" key="1">
    <citation type="submission" date="2020-05" db="UniProtKB">
        <authorList>
            <consortium name="EnsemblMetazoa"/>
        </authorList>
    </citation>
    <scope>IDENTIFICATION</scope>
    <source>
        <strain evidence="3">TTRI</strain>
    </source>
</reference>
<keyword evidence="4" id="KW-1185">Reference proteome</keyword>
<dbReference type="AlphaFoldDB" id="A0A1A9V3M5"/>